<dbReference type="PROSITE" id="PS50943">
    <property type="entry name" value="HTH_CROC1"/>
    <property type="match status" value="1"/>
</dbReference>
<dbReference type="Pfam" id="PF12844">
    <property type="entry name" value="HTH_19"/>
    <property type="match status" value="1"/>
</dbReference>
<comment type="caution">
    <text evidence="2">The sequence shown here is derived from an EMBL/GenBank/DDBJ whole genome shotgun (WGS) entry which is preliminary data.</text>
</comment>
<dbReference type="SMART" id="SM00530">
    <property type="entry name" value="HTH_XRE"/>
    <property type="match status" value="1"/>
</dbReference>
<dbReference type="CDD" id="cd00093">
    <property type="entry name" value="HTH_XRE"/>
    <property type="match status" value="1"/>
</dbReference>
<dbReference type="RefSeq" id="WP_204403100.1">
    <property type="nucleotide sequence ID" value="NZ_JAFBEE010000015.1"/>
</dbReference>
<gene>
    <name evidence="2" type="ORF">JOC73_002231</name>
</gene>
<organism evidence="2 3">
    <name type="scientific">Alkaliphilus hydrothermalis</name>
    <dbReference type="NCBI Taxonomy" id="1482730"/>
    <lineage>
        <taxon>Bacteria</taxon>
        <taxon>Bacillati</taxon>
        <taxon>Bacillota</taxon>
        <taxon>Clostridia</taxon>
        <taxon>Peptostreptococcales</taxon>
        <taxon>Natronincolaceae</taxon>
        <taxon>Alkaliphilus</taxon>
    </lineage>
</organism>
<accession>A0ABS2NRU9</accession>
<dbReference type="GO" id="GO:0003677">
    <property type="term" value="F:DNA binding"/>
    <property type="evidence" value="ECO:0007669"/>
    <property type="project" value="UniProtKB-KW"/>
</dbReference>
<sequence>MNREGLINSVWDKFKLVRVELGFTQEEMAEKLGISKKTLVQIEKHRVSPGWTTTVAFCTLFRRSEVLQNAFGGDPLEILEVITNPILLKPKETTLGGKVWWVDILSKENYRIQQNVISQHYRILDKMNRRWLSTFDLDYAKAILMQLASNNNH</sequence>
<name>A0ABS2NRU9_9FIRM</name>
<dbReference type="Gene3D" id="1.10.260.40">
    <property type="entry name" value="lambda repressor-like DNA-binding domains"/>
    <property type="match status" value="1"/>
</dbReference>
<feature type="domain" description="HTH cro/C1-type" evidence="1">
    <location>
        <begin position="14"/>
        <end position="49"/>
    </location>
</feature>
<evidence type="ECO:0000313" key="3">
    <source>
        <dbReference type="Proteomes" id="UP001314796"/>
    </source>
</evidence>
<proteinExistence type="predicted"/>
<evidence type="ECO:0000313" key="2">
    <source>
        <dbReference type="EMBL" id="MBM7615658.1"/>
    </source>
</evidence>
<dbReference type="InterPro" id="IPR010982">
    <property type="entry name" value="Lambda_DNA-bd_dom_sf"/>
</dbReference>
<protein>
    <submittedName>
        <fullName evidence="2">DNA-binding XRE family transcriptional regulator</fullName>
    </submittedName>
</protein>
<dbReference type="Proteomes" id="UP001314796">
    <property type="component" value="Unassembled WGS sequence"/>
</dbReference>
<dbReference type="InterPro" id="IPR001387">
    <property type="entry name" value="Cro/C1-type_HTH"/>
</dbReference>
<dbReference type="SUPFAM" id="SSF47413">
    <property type="entry name" value="lambda repressor-like DNA-binding domains"/>
    <property type="match status" value="1"/>
</dbReference>
<dbReference type="EMBL" id="JAFBEE010000015">
    <property type="protein sequence ID" value="MBM7615658.1"/>
    <property type="molecule type" value="Genomic_DNA"/>
</dbReference>
<reference evidence="2 3" key="1">
    <citation type="submission" date="2021-01" db="EMBL/GenBank/DDBJ databases">
        <title>Genomic Encyclopedia of Type Strains, Phase IV (KMG-IV): sequencing the most valuable type-strain genomes for metagenomic binning, comparative biology and taxonomic classification.</title>
        <authorList>
            <person name="Goeker M."/>
        </authorList>
    </citation>
    <scope>NUCLEOTIDE SEQUENCE [LARGE SCALE GENOMIC DNA]</scope>
    <source>
        <strain evidence="2 3">DSM 25890</strain>
    </source>
</reference>
<keyword evidence="2" id="KW-0238">DNA-binding</keyword>
<evidence type="ECO:0000259" key="1">
    <source>
        <dbReference type="PROSITE" id="PS50943"/>
    </source>
</evidence>
<keyword evidence="3" id="KW-1185">Reference proteome</keyword>